<proteinExistence type="inferred from homology"/>
<sequence length="963" mass="112119">MSGNKYSSIFQALDNSNHKGALKLCNALLKKKSDDSLGKLLKAICLQRLNEVEEAIKLADEVSLVPQTQEVVLNNLNYFYKSVKQTEKIVKAFEVSYNAQPKNEELAEGLFLAYTKVRNLKQQQQMAIQINKMFPSREHSVWYLMTILAMVKQDPENKLFIQLSQKMAEKLAGEKKFQSTEDLYLYEEILDVQSKYDEHLKIIQGDLGKLYTVPTEQLKIQANLQDKLGLHKESMESYKEIITRFELDEWSCYMGYFDQVWKVAEKESQGKVDKEALVGLVKSIQDQIKTSNQRILRGPYIAELEIEYRFIMQLDSNDDKKPIDNGRYLLLKELIYGYFKTFGNKPIYYYDMKKYLNLINSRVPLESKKEFLKGLWEMVSGQGERDRISHISNYYKVESLLSLHSELTEVQVRDLLSKFVTEYQLAFDQQKSTQQLSERVPGDDLLIIGYQLLMDLFDKSQETRYLVDAVVLLEYGFEASPKNFQFNLMAISLYYQLGDHRKALDHFRVLNIKNIQWDTIGYLILDDCIRSLPSMIEAYKFFEKSSKFYAENDSTADYIAECYKNHNYSKIFELQKFQDKISNSYQQLSSVTEKALFTFFLSKHKSSSSNNTSTTTTKDQQQSINIQQQLNLLQVPEHCYTVNDDQFKKLSFNMDLNVQDRFESDLKRLKYHYQVSTSSLSLQSNNDNHVSCGKVDQEFLKSKLVLRRLVLRLLVDSYRIKGAGTTVEQVDKYMDNIKLLSETIEKVKNVSSTPGLEITSDRDFDNIVYQQTVQVFTIFVEIYNQMKLNKNHLSVIQDLLKQYSQSNDALLKYIRDNMYISGSGVINARVFRMIANHFEQVTWFTELMGYVYSWLPSKKQKKKDETIVALRVDFDQCITKQIESLQSLDSEISKKSISTVTDYTNALKLTHFSTSTENEEVESLITKHRNNTIQSITQSTSIYLDEVLLYIKSLKSQLTPYLQ</sequence>
<evidence type="ECO:0000313" key="2">
    <source>
        <dbReference type="EMBL" id="KYQ92730.1"/>
    </source>
</evidence>
<gene>
    <name evidence="2" type="ORF">DLAC_06735</name>
</gene>
<dbReference type="InParanoid" id="A0A151ZFT8"/>
<dbReference type="InterPro" id="IPR019183">
    <property type="entry name" value="NAA25_NatB_aux_su"/>
</dbReference>
<comment type="caution">
    <text evidence="2">The sequence shown here is derived from an EMBL/GenBank/DDBJ whole genome shotgun (WGS) entry which is preliminary data.</text>
</comment>
<dbReference type="Pfam" id="PF09797">
    <property type="entry name" value="NatB_MDM20"/>
    <property type="match status" value="1"/>
</dbReference>
<dbReference type="PANTHER" id="PTHR22767:SF3">
    <property type="entry name" value="N-ALPHA-ACETYLTRANSFERASE 25, NATB AUXILIARY SUBUNIT"/>
    <property type="match status" value="1"/>
</dbReference>
<protein>
    <submittedName>
        <fullName evidence="2">N-acetyltransferase</fullName>
    </submittedName>
</protein>
<reference evidence="2 3" key="1">
    <citation type="submission" date="2015-12" db="EMBL/GenBank/DDBJ databases">
        <title>Dictyostelia acquired genes for synthesis and detection of signals that induce cell-type specialization by lateral gene transfer from prokaryotes.</title>
        <authorList>
            <person name="Gloeckner G."/>
            <person name="Schaap P."/>
        </authorList>
    </citation>
    <scope>NUCLEOTIDE SEQUENCE [LARGE SCALE GENOMIC DNA]</scope>
    <source>
        <strain evidence="2 3">TK</strain>
    </source>
</reference>
<name>A0A151ZFT8_TIELA</name>
<dbReference type="Proteomes" id="UP000076078">
    <property type="component" value="Unassembled WGS sequence"/>
</dbReference>
<dbReference type="FunCoup" id="A0A151ZFT8">
    <property type="interactions" value="722"/>
</dbReference>
<dbReference type="EMBL" id="LODT01000029">
    <property type="protein sequence ID" value="KYQ92730.1"/>
    <property type="molecule type" value="Genomic_DNA"/>
</dbReference>
<comment type="similarity">
    <text evidence="1">Belongs to the MDM20/NAA25 family.</text>
</comment>
<accession>A0A151ZFT8</accession>
<dbReference type="OMA" id="IHYTELA"/>
<keyword evidence="2" id="KW-0808">Transferase</keyword>
<dbReference type="Gene3D" id="1.25.40.1040">
    <property type="match status" value="1"/>
</dbReference>
<dbReference type="AlphaFoldDB" id="A0A151ZFT8"/>
<dbReference type="SUPFAM" id="SSF48452">
    <property type="entry name" value="TPR-like"/>
    <property type="match status" value="1"/>
</dbReference>
<dbReference type="STRING" id="361077.A0A151ZFT8"/>
<evidence type="ECO:0000256" key="1">
    <source>
        <dbReference type="ARBA" id="ARBA00006298"/>
    </source>
</evidence>
<dbReference type="PANTHER" id="PTHR22767">
    <property type="entry name" value="N-TERMINAL ACETYLTRANSFERASE-RELATED"/>
    <property type="match status" value="1"/>
</dbReference>
<evidence type="ECO:0000313" key="3">
    <source>
        <dbReference type="Proteomes" id="UP000076078"/>
    </source>
</evidence>
<dbReference type="GO" id="GO:0016740">
    <property type="term" value="F:transferase activity"/>
    <property type="evidence" value="ECO:0007669"/>
    <property type="project" value="UniProtKB-KW"/>
</dbReference>
<dbReference type="GO" id="GO:0031416">
    <property type="term" value="C:NatB complex"/>
    <property type="evidence" value="ECO:0007669"/>
    <property type="project" value="TreeGrafter"/>
</dbReference>
<dbReference type="InterPro" id="IPR011990">
    <property type="entry name" value="TPR-like_helical_dom_sf"/>
</dbReference>
<organism evidence="2 3">
    <name type="scientific">Tieghemostelium lacteum</name>
    <name type="common">Slime mold</name>
    <name type="synonym">Dictyostelium lacteum</name>
    <dbReference type="NCBI Taxonomy" id="361077"/>
    <lineage>
        <taxon>Eukaryota</taxon>
        <taxon>Amoebozoa</taxon>
        <taxon>Evosea</taxon>
        <taxon>Eumycetozoa</taxon>
        <taxon>Dictyostelia</taxon>
        <taxon>Dictyosteliales</taxon>
        <taxon>Raperosteliaceae</taxon>
        <taxon>Tieghemostelium</taxon>
    </lineage>
</organism>
<keyword evidence="3" id="KW-1185">Reference proteome</keyword>
<dbReference type="OrthoDB" id="19136at2759"/>